<sequence length="118" mass="13111">MTLLTTPLENDPALQFRIDAFEVPEDARAEFEAAMTRNLELLTSLPGFRGHLVFRKTGGPSRFGLVTLAIWESRAALDAAGVAVRAHYERIGFDRAAALARWQVRSELGGYEVLRPPE</sequence>
<dbReference type="InterPro" id="IPR011008">
    <property type="entry name" value="Dimeric_a/b-barrel"/>
</dbReference>
<dbReference type="AlphaFoldDB" id="Q2IND6"/>
<dbReference type="eggNOG" id="COG2329">
    <property type="taxonomic scope" value="Bacteria"/>
</dbReference>
<name>Q2IND6_ANADE</name>
<dbReference type="InterPro" id="IPR007138">
    <property type="entry name" value="ABM_dom"/>
</dbReference>
<dbReference type="Gene3D" id="3.30.70.100">
    <property type="match status" value="1"/>
</dbReference>
<proteinExistence type="predicted"/>
<dbReference type="KEGG" id="ade:Adeh_0545"/>
<accession>Q2IND6</accession>
<dbReference type="RefSeq" id="WP_011419604.1">
    <property type="nucleotide sequence ID" value="NC_007760.1"/>
</dbReference>
<protein>
    <submittedName>
        <fullName evidence="2">Antibiotic biosynthesis monooxygenase</fullName>
    </submittedName>
</protein>
<evidence type="ECO:0000313" key="3">
    <source>
        <dbReference type="Proteomes" id="UP000001935"/>
    </source>
</evidence>
<evidence type="ECO:0000313" key="2">
    <source>
        <dbReference type="EMBL" id="ABC80321.1"/>
    </source>
</evidence>
<reference evidence="2" key="1">
    <citation type="submission" date="2006-01" db="EMBL/GenBank/DDBJ databases">
        <title>Complete sequence of Anaeromyxobacter dehalogenans 2CP-C.</title>
        <authorList>
            <consortium name="US DOE Joint Genome Institute"/>
            <person name="Copeland A."/>
            <person name="Lucas S."/>
            <person name="Lapidus A."/>
            <person name="Barry K."/>
            <person name="Detter J.C."/>
            <person name="Glavina T."/>
            <person name="Hammon N."/>
            <person name="Israni S."/>
            <person name="Pitluck S."/>
            <person name="Brettin T."/>
            <person name="Bruce D."/>
            <person name="Han C."/>
            <person name="Tapia R."/>
            <person name="Gilna P."/>
            <person name="Kiss H."/>
            <person name="Schmutz J."/>
            <person name="Larimer F."/>
            <person name="Land M."/>
            <person name="Kyrpides N."/>
            <person name="Anderson I."/>
            <person name="Sanford R.A."/>
            <person name="Ritalahti K.M."/>
            <person name="Thomas H.S."/>
            <person name="Kirby J.R."/>
            <person name="Zhulin I.B."/>
            <person name="Loeffler F.E."/>
            <person name="Richardson P."/>
        </authorList>
    </citation>
    <scope>NUCLEOTIDE SEQUENCE</scope>
    <source>
        <strain evidence="2">2CP-C</strain>
    </source>
</reference>
<dbReference type="Pfam" id="PF03992">
    <property type="entry name" value="ABM"/>
    <property type="match status" value="1"/>
</dbReference>
<dbReference type="EMBL" id="CP000251">
    <property type="protein sequence ID" value="ABC80321.1"/>
    <property type="molecule type" value="Genomic_DNA"/>
</dbReference>
<dbReference type="GO" id="GO:0004497">
    <property type="term" value="F:monooxygenase activity"/>
    <property type="evidence" value="ECO:0007669"/>
    <property type="project" value="UniProtKB-KW"/>
</dbReference>
<gene>
    <name evidence="2" type="ordered locus">Adeh_0545</name>
</gene>
<keyword evidence="2" id="KW-0560">Oxidoreductase</keyword>
<dbReference type="HOGENOM" id="CLU_168220_0_0_7"/>
<dbReference type="OrthoDB" id="4476670at2"/>
<feature type="domain" description="ABM" evidence="1">
    <location>
        <begin position="20"/>
        <end position="79"/>
    </location>
</feature>
<evidence type="ECO:0000259" key="1">
    <source>
        <dbReference type="Pfam" id="PF03992"/>
    </source>
</evidence>
<dbReference type="SUPFAM" id="SSF54909">
    <property type="entry name" value="Dimeric alpha+beta barrel"/>
    <property type="match status" value="1"/>
</dbReference>
<dbReference type="Proteomes" id="UP000001935">
    <property type="component" value="Chromosome"/>
</dbReference>
<organism evidence="2 3">
    <name type="scientific">Anaeromyxobacter dehalogenans (strain 2CP-C)</name>
    <dbReference type="NCBI Taxonomy" id="290397"/>
    <lineage>
        <taxon>Bacteria</taxon>
        <taxon>Pseudomonadati</taxon>
        <taxon>Myxococcota</taxon>
        <taxon>Myxococcia</taxon>
        <taxon>Myxococcales</taxon>
        <taxon>Cystobacterineae</taxon>
        <taxon>Anaeromyxobacteraceae</taxon>
        <taxon>Anaeromyxobacter</taxon>
    </lineage>
</organism>
<keyword evidence="2" id="KW-0503">Monooxygenase</keyword>